<sequence>MSDYQEYLSERDKIDFYLGQGYKIIRVTENLSGAFLTFRNKKDQNDSAEMHVKTADARKYFSAKLLSQSFK</sequence>
<reference evidence="2" key="1">
    <citation type="journal article" date="2025" name="Aquaculture">
        <title>Assessment of the bioflocculant production and safety properties of Metabacillus hrfriensis sp. nov. based on phenotypic and whole-genome sequencing analysis.</title>
        <authorList>
            <person name="Zhang R."/>
            <person name="Zhao Z."/>
            <person name="Luo L."/>
            <person name="Wang S."/>
            <person name="Guo K."/>
            <person name="Xu W."/>
        </authorList>
    </citation>
    <scope>NUCLEOTIDE SEQUENCE [LARGE SCALE GENOMIC DNA]</scope>
    <source>
        <strain evidence="2">CT-WN-B3</strain>
    </source>
</reference>
<organism evidence="1 2">
    <name type="scientific">Metabacillus hrfriensis</name>
    <dbReference type="NCBI Taxonomy" id="3048891"/>
    <lineage>
        <taxon>Bacteria</taxon>
        <taxon>Bacillati</taxon>
        <taxon>Bacillota</taxon>
        <taxon>Bacilli</taxon>
        <taxon>Bacillales</taxon>
        <taxon>Bacillaceae</taxon>
        <taxon>Metabacillus</taxon>
    </lineage>
</organism>
<proteinExistence type="predicted"/>
<dbReference type="EMBL" id="CP126116">
    <property type="protein sequence ID" value="WHZ59594.1"/>
    <property type="molecule type" value="Genomic_DNA"/>
</dbReference>
<keyword evidence="2" id="KW-1185">Reference proteome</keyword>
<evidence type="ECO:0000313" key="1">
    <source>
        <dbReference type="EMBL" id="WHZ59594.1"/>
    </source>
</evidence>
<evidence type="ECO:0000313" key="2">
    <source>
        <dbReference type="Proteomes" id="UP001226091"/>
    </source>
</evidence>
<gene>
    <name evidence="1" type="ORF">QLQ22_09790</name>
</gene>
<protein>
    <submittedName>
        <fullName evidence="1">Uncharacterized protein</fullName>
    </submittedName>
</protein>
<name>A0ACD4RGM5_9BACI</name>
<accession>A0ACD4RGM5</accession>
<dbReference type="Proteomes" id="UP001226091">
    <property type="component" value="Chromosome"/>
</dbReference>